<organism evidence="7 8">
    <name type="scientific">Pedobacter quisquiliarum</name>
    <dbReference type="NCBI Taxonomy" id="1834438"/>
    <lineage>
        <taxon>Bacteria</taxon>
        <taxon>Pseudomonadati</taxon>
        <taxon>Bacteroidota</taxon>
        <taxon>Sphingobacteriia</taxon>
        <taxon>Sphingobacteriales</taxon>
        <taxon>Sphingobacteriaceae</taxon>
        <taxon>Pedobacter</taxon>
    </lineage>
</organism>
<dbReference type="PANTHER" id="PTHR21016:SF25">
    <property type="entry name" value="TM2 DOMAIN-CONTAINING PROTEIN DDB_G0277895-RELATED"/>
    <property type="match status" value="1"/>
</dbReference>
<evidence type="ECO:0000313" key="8">
    <source>
        <dbReference type="Proteomes" id="UP000651668"/>
    </source>
</evidence>
<protein>
    <recommendedName>
        <fullName evidence="6">TM2 domain-containing protein</fullName>
    </recommendedName>
</protein>
<accession>A0A916UFQ4</accession>
<comment type="caution">
    <text evidence="7">The sequence shown here is derived from an EMBL/GenBank/DDBJ whole genome shotgun (WGS) entry which is preliminary data.</text>
</comment>
<keyword evidence="2 5" id="KW-0812">Transmembrane</keyword>
<reference evidence="7" key="2">
    <citation type="submission" date="2020-09" db="EMBL/GenBank/DDBJ databases">
        <authorList>
            <person name="Sun Q."/>
            <person name="Zhou Y."/>
        </authorList>
    </citation>
    <scope>NUCLEOTIDE SEQUENCE</scope>
    <source>
        <strain evidence="7">CGMCC 1.15343</strain>
    </source>
</reference>
<evidence type="ECO:0000256" key="4">
    <source>
        <dbReference type="ARBA" id="ARBA00023136"/>
    </source>
</evidence>
<evidence type="ECO:0000256" key="2">
    <source>
        <dbReference type="ARBA" id="ARBA00022692"/>
    </source>
</evidence>
<feature type="transmembrane region" description="Helical" evidence="5">
    <location>
        <begin position="49"/>
        <end position="68"/>
    </location>
</feature>
<dbReference type="AlphaFoldDB" id="A0A916UFQ4"/>
<dbReference type="InterPro" id="IPR007829">
    <property type="entry name" value="TM2"/>
</dbReference>
<dbReference type="RefSeq" id="WP_188627222.1">
    <property type="nucleotide sequence ID" value="NZ_BMIL01000008.1"/>
</dbReference>
<name>A0A916UFQ4_9SPHI</name>
<evidence type="ECO:0000256" key="1">
    <source>
        <dbReference type="ARBA" id="ARBA00004141"/>
    </source>
</evidence>
<keyword evidence="4 5" id="KW-0472">Membrane</keyword>
<evidence type="ECO:0000256" key="3">
    <source>
        <dbReference type="ARBA" id="ARBA00022989"/>
    </source>
</evidence>
<evidence type="ECO:0000256" key="5">
    <source>
        <dbReference type="SAM" id="Phobius"/>
    </source>
</evidence>
<sequence>MDSNKVDMFIMSNSKFFESHQLQFIRERLITIDDSHWPMLSTMQLKDPTTSLIVSILAGSLGIDRFIIGDTGLGIGKLLTCGGFGIWAIVDWFMIQKATREKNMQKIQHLMY</sequence>
<keyword evidence="3 5" id="KW-1133">Transmembrane helix</keyword>
<proteinExistence type="predicted"/>
<feature type="transmembrane region" description="Helical" evidence="5">
    <location>
        <begin position="74"/>
        <end position="95"/>
    </location>
</feature>
<dbReference type="Pfam" id="PF05154">
    <property type="entry name" value="TM2"/>
    <property type="match status" value="1"/>
</dbReference>
<feature type="domain" description="TM2" evidence="6">
    <location>
        <begin position="46"/>
        <end position="93"/>
    </location>
</feature>
<gene>
    <name evidence="7" type="ORF">GCM10011387_24700</name>
</gene>
<dbReference type="EMBL" id="BMIL01000008">
    <property type="protein sequence ID" value="GGC70333.1"/>
    <property type="molecule type" value="Genomic_DNA"/>
</dbReference>
<dbReference type="GO" id="GO:0016020">
    <property type="term" value="C:membrane"/>
    <property type="evidence" value="ECO:0007669"/>
    <property type="project" value="UniProtKB-SubCell"/>
</dbReference>
<dbReference type="Proteomes" id="UP000651668">
    <property type="component" value="Unassembled WGS sequence"/>
</dbReference>
<dbReference type="InterPro" id="IPR050932">
    <property type="entry name" value="TM2D1-3-like"/>
</dbReference>
<keyword evidence="8" id="KW-1185">Reference proteome</keyword>
<comment type="subcellular location">
    <subcellularLocation>
        <location evidence="1">Membrane</location>
        <topology evidence="1">Multi-pass membrane protein</topology>
    </subcellularLocation>
</comment>
<reference evidence="7" key="1">
    <citation type="journal article" date="2014" name="Int. J. Syst. Evol. Microbiol.">
        <title>Complete genome sequence of Corynebacterium casei LMG S-19264T (=DSM 44701T), isolated from a smear-ripened cheese.</title>
        <authorList>
            <consortium name="US DOE Joint Genome Institute (JGI-PGF)"/>
            <person name="Walter F."/>
            <person name="Albersmeier A."/>
            <person name="Kalinowski J."/>
            <person name="Ruckert C."/>
        </authorList>
    </citation>
    <scope>NUCLEOTIDE SEQUENCE</scope>
    <source>
        <strain evidence="7">CGMCC 1.15343</strain>
    </source>
</reference>
<evidence type="ECO:0000259" key="6">
    <source>
        <dbReference type="Pfam" id="PF05154"/>
    </source>
</evidence>
<dbReference type="PANTHER" id="PTHR21016">
    <property type="entry name" value="BETA-AMYLOID BINDING PROTEIN-RELATED"/>
    <property type="match status" value="1"/>
</dbReference>
<evidence type="ECO:0000313" key="7">
    <source>
        <dbReference type="EMBL" id="GGC70333.1"/>
    </source>
</evidence>